<feature type="chain" id="PRO_5018702956" evidence="1">
    <location>
        <begin position="20"/>
        <end position="446"/>
    </location>
</feature>
<reference evidence="2 3" key="1">
    <citation type="submission" date="2018-12" db="EMBL/GenBank/DDBJ databases">
        <authorList>
            <consortium name="Pathogen Informatics"/>
        </authorList>
    </citation>
    <scope>NUCLEOTIDE SEQUENCE [LARGE SCALE GENOMIC DNA]</scope>
    <source>
        <strain evidence="2 3">NCTC13071</strain>
    </source>
</reference>
<evidence type="ECO:0000256" key="1">
    <source>
        <dbReference type="SAM" id="SignalP"/>
    </source>
</evidence>
<feature type="signal peptide" evidence="1">
    <location>
        <begin position="1"/>
        <end position="19"/>
    </location>
</feature>
<evidence type="ECO:0000313" key="2">
    <source>
        <dbReference type="EMBL" id="VEH14871.1"/>
    </source>
</evidence>
<dbReference type="Proteomes" id="UP000274578">
    <property type="component" value="Chromosome 1"/>
</dbReference>
<evidence type="ECO:0000313" key="3">
    <source>
        <dbReference type="Proteomes" id="UP000274578"/>
    </source>
</evidence>
<name>A0A3S4TWI9_9BACT</name>
<dbReference type="InterPro" id="IPR023614">
    <property type="entry name" value="Porin_dom_sf"/>
</dbReference>
<dbReference type="Gene3D" id="2.40.160.10">
    <property type="entry name" value="Porin"/>
    <property type="match status" value="1"/>
</dbReference>
<protein>
    <submittedName>
        <fullName evidence="2">Phosphate-selective porin</fullName>
    </submittedName>
</protein>
<gene>
    <name evidence="2" type="ORF">NCTC13071_00857</name>
</gene>
<organism evidence="2 3">
    <name type="scientific">Segatella oris</name>
    <dbReference type="NCBI Taxonomy" id="28135"/>
    <lineage>
        <taxon>Bacteria</taxon>
        <taxon>Pseudomonadati</taxon>
        <taxon>Bacteroidota</taxon>
        <taxon>Bacteroidia</taxon>
        <taxon>Bacteroidales</taxon>
        <taxon>Prevotellaceae</taxon>
        <taxon>Segatella</taxon>
    </lineage>
</organism>
<dbReference type="RefSeq" id="WP_018920240.1">
    <property type="nucleotide sequence ID" value="NZ_LR134384.1"/>
</dbReference>
<dbReference type="KEGG" id="poc:NCTC13071_00857"/>
<dbReference type="AlphaFoldDB" id="A0A3S4TWI9"/>
<keyword evidence="1" id="KW-0732">Signal</keyword>
<dbReference type="EMBL" id="LR134384">
    <property type="protein sequence ID" value="VEH14871.1"/>
    <property type="molecule type" value="Genomic_DNA"/>
</dbReference>
<dbReference type="GeneID" id="85011735"/>
<proteinExistence type="predicted"/>
<sequence length="446" mass="50351">MKKYILMPLLAFTALSANAQDFDSKPTVTIDNKTEDLHFTVGARFMADAAYYHTDFTPMQSGAAITDARIRTSLTYQNWYFYADFGFGGGKFSQKNIFLQYAKDDNNGGRHAIKGGYYNDPAGSMARNTSLGSYHFISRAGAANALGEGRELGITYKYTNDHFFAYQGVFTENQYNKIDAGYNGLVLAGRYLYRPVIDENQTLAVGGNIRYQHVGGGVTENNVLKKTLKLGQTMETFVDEDEQFVSCELPWAENVLDAGVEALYHNQKMFVRGEYMYKHVTKKRDSKTLFDASNNNIDTWGTLDAWIAANPLRANNFHGGYIEAGYMVFGNPYSYDKNEGVLRGLSGRSLEIVGRFNYTGLNDIVKGEYYSAGRNQYYPDGYMADWPYKSTSVGGGAVRSYTLGLNYSFNKFAQVMVDYTYHHLTKDFLPHDKNFHEVQARLQFVF</sequence>
<accession>A0A3S4TWI9</accession>